<feature type="transmembrane region" description="Helical" evidence="7">
    <location>
        <begin position="393"/>
        <end position="412"/>
    </location>
</feature>
<feature type="transmembrane region" description="Helical" evidence="7">
    <location>
        <begin position="308"/>
        <end position="325"/>
    </location>
</feature>
<evidence type="ECO:0000256" key="3">
    <source>
        <dbReference type="ARBA" id="ARBA00022692"/>
    </source>
</evidence>
<evidence type="ECO:0000256" key="1">
    <source>
        <dbReference type="ARBA" id="ARBA00004651"/>
    </source>
</evidence>
<keyword evidence="3 7" id="KW-0812">Transmembrane</keyword>
<dbReference type="EMBL" id="BMVO01000021">
    <property type="protein sequence ID" value="GHB20817.1"/>
    <property type="molecule type" value="Genomic_DNA"/>
</dbReference>
<sequence>MPPPRRRSRFRPCPGPRLRREGAPPAGYRAVFQVREFRAVFAAHLMSLLGVVVCEISLTVLVYDLTGSPLMSALAFAAGFLPYLLGGTLLAGAADRYPARRVLVVCDLVCAACAALMVLPATPVAGLLALRCAVAAVSPVFSGTRIATLADILGDGDLFVLGRSLLRIVSQSALLVGFGAGGVLLALMPARAAIGITVVTFLGSAVVLRLGTRRRPARGGGAGGTLLRDSLLGARAVFAHRRARALMLMFWVPPAFVVAPEALAAPYADRIGAGTAAVGLLMCAMPVGHIAGELWAGSALGPRGRERIVVPVAAVCLLPLAVYAVRPGLPLAVPALLLTGLASAYTLGLDQWFVEAVPEELRGRAMTVMTAGMMTVQGVGMAAAGLAAEFLPVHHVVAGFGIVGTGCVLALLREVRRTDDRRTEVRRTEVRRTNVLDGAGKGGPGPNSTEARDGDVHDMTGR</sequence>
<evidence type="ECO:0000256" key="4">
    <source>
        <dbReference type="ARBA" id="ARBA00022989"/>
    </source>
</evidence>
<feature type="region of interest" description="Disordered" evidence="6">
    <location>
        <begin position="433"/>
        <end position="462"/>
    </location>
</feature>
<keyword evidence="9" id="KW-1185">Reference proteome</keyword>
<comment type="caution">
    <text evidence="8">The sequence shown here is derived from an EMBL/GenBank/DDBJ whole genome shotgun (WGS) entry which is preliminary data.</text>
</comment>
<feature type="transmembrane region" description="Helical" evidence="7">
    <location>
        <begin position="245"/>
        <end position="265"/>
    </location>
</feature>
<accession>A0ABQ3DZM0</accession>
<proteinExistence type="predicted"/>
<dbReference type="SUPFAM" id="SSF103473">
    <property type="entry name" value="MFS general substrate transporter"/>
    <property type="match status" value="1"/>
</dbReference>
<evidence type="ECO:0000256" key="7">
    <source>
        <dbReference type="SAM" id="Phobius"/>
    </source>
</evidence>
<keyword evidence="4 7" id="KW-1133">Transmembrane helix</keyword>
<keyword evidence="5 7" id="KW-0472">Membrane</keyword>
<comment type="subcellular location">
    <subcellularLocation>
        <location evidence="1">Cell membrane</location>
        <topology evidence="1">Multi-pass membrane protein</topology>
    </subcellularLocation>
</comment>
<dbReference type="InterPro" id="IPR036259">
    <property type="entry name" value="MFS_trans_sf"/>
</dbReference>
<reference evidence="9" key="1">
    <citation type="journal article" date="2019" name="Int. J. Syst. Evol. Microbiol.">
        <title>The Global Catalogue of Microorganisms (GCM) 10K type strain sequencing project: providing services to taxonomists for standard genome sequencing and annotation.</title>
        <authorList>
            <consortium name="The Broad Institute Genomics Platform"/>
            <consortium name="The Broad Institute Genome Sequencing Center for Infectious Disease"/>
            <person name="Wu L."/>
            <person name="Ma J."/>
        </authorList>
    </citation>
    <scope>NUCLEOTIDE SEQUENCE [LARGE SCALE GENOMIC DNA]</scope>
    <source>
        <strain evidence="9">JCM 4737</strain>
    </source>
</reference>
<feature type="compositionally biased region" description="Basic residues" evidence="6">
    <location>
        <begin position="1"/>
        <end position="10"/>
    </location>
</feature>
<feature type="region of interest" description="Disordered" evidence="6">
    <location>
        <begin position="1"/>
        <end position="21"/>
    </location>
</feature>
<dbReference type="Gene3D" id="1.20.1250.20">
    <property type="entry name" value="MFS general substrate transporter like domains"/>
    <property type="match status" value="1"/>
</dbReference>
<dbReference type="Pfam" id="PF07690">
    <property type="entry name" value="MFS_1"/>
    <property type="match status" value="1"/>
</dbReference>
<evidence type="ECO:0000313" key="8">
    <source>
        <dbReference type="EMBL" id="GHB20817.1"/>
    </source>
</evidence>
<dbReference type="PANTHER" id="PTHR23513">
    <property type="entry name" value="INTEGRAL MEMBRANE EFFLUX PROTEIN-RELATED"/>
    <property type="match status" value="1"/>
</dbReference>
<name>A0ABQ3DZM0_9ACTN</name>
<feature type="transmembrane region" description="Helical" evidence="7">
    <location>
        <begin position="69"/>
        <end position="90"/>
    </location>
</feature>
<feature type="transmembrane region" description="Helical" evidence="7">
    <location>
        <begin position="165"/>
        <end position="186"/>
    </location>
</feature>
<feature type="compositionally biased region" description="Basic and acidic residues" evidence="6">
    <location>
        <begin position="450"/>
        <end position="462"/>
    </location>
</feature>
<protein>
    <submittedName>
        <fullName evidence="8">MFS transporter</fullName>
    </submittedName>
</protein>
<keyword evidence="2" id="KW-1003">Cell membrane</keyword>
<feature type="transmembrane region" description="Helical" evidence="7">
    <location>
        <begin position="128"/>
        <end position="153"/>
    </location>
</feature>
<evidence type="ECO:0000256" key="5">
    <source>
        <dbReference type="ARBA" id="ARBA00023136"/>
    </source>
</evidence>
<organism evidence="8 9">
    <name type="scientific">Streptomyces chryseus</name>
    <dbReference type="NCBI Taxonomy" id="68186"/>
    <lineage>
        <taxon>Bacteria</taxon>
        <taxon>Bacillati</taxon>
        <taxon>Actinomycetota</taxon>
        <taxon>Actinomycetes</taxon>
        <taxon>Kitasatosporales</taxon>
        <taxon>Streptomycetaceae</taxon>
        <taxon>Streptomyces</taxon>
    </lineage>
</organism>
<dbReference type="PANTHER" id="PTHR23513:SF11">
    <property type="entry name" value="STAPHYLOFERRIN A TRANSPORTER"/>
    <property type="match status" value="1"/>
</dbReference>
<evidence type="ECO:0000256" key="6">
    <source>
        <dbReference type="SAM" id="MobiDB-lite"/>
    </source>
</evidence>
<feature type="transmembrane region" description="Helical" evidence="7">
    <location>
        <begin position="39"/>
        <end position="63"/>
    </location>
</feature>
<feature type="transmembrane region" description="Helical" evidence="7">
    <location>
        <begin position="192"/>
        <end position="211"/>
    </location>
</feature>
<feature type="transmembrane region" description="Helical" evidence="7">
    <location>
        <begin position="271"/>
        <end position="296"/>
    </location>
</feature>
<dbReference type="RefSeq" id="WP_189716064.1">
    <property type="nucleotide sequence ID" value="NZ_BMVO01000021.1"/>
</dbReference>
<evidence type="ECO:0000313" key="9">
    <source>
        <dbReference type="Proteomes" id="UP000599437"/>
    </source>
</evidence>
<feature type="transmembrane region" description="Helical" evidence="7">
    <location>
        <begin position="102"/>
        <end position="122"/>
    </location>
</feature>
<dbReference type="CDD" id="cd06173">
    <property type="entry name" value="MFS_MefA_like"/>
    <property type="match status" value="1"/>
</dbReference>
<dbReference type="Proteomes" id="UP000599437">
    <property type="component" value="Unassembled WGS sequence"/>
</dbReference>
<dbReference type="InterPro" id="IPR011701">
    <property type="entry name" value="MFS"/>
</dbReference>
<gene>
    <name evidence="8" type="ORF">GCM10010346_50620</name>
</gene>
<evidence type="ECO:0000256" key="2">
    <source>
        <dbReference type="ARBA" id="ARBA00022475"/>
    </source>
</evidence>